<evidence type="ECO:0000256" key="1">
    <source>
        <dbReference type="ARBA" id="ARBA00022448"/>
    </source>
</evidence>
<keyword evidence="8 10" id="KW-1133">Transmembrane helix</keyword>
<evidence type="ECO:0000256" key="7">
    <source>
        <dbReference type="ARBA" id="ARBA00022927"/>
    </source>
</evidence>
<dbReference type="KEGG" id="som:SOMG_01514"/>
<gene>
    <name evidence="11" type="primary">spo14</name>
    <name evidence="11" type="ORF">SOMG_01514</name>
</gene>
<dbReference type="InterPro" id="IPR036322">
    <property type="entry name" value="WD40_repeat_dom_sf"/>
</dbReference>
<evidence type="ECO:0000256" key="5">
    <source>
        <dbReference type="ARBA" id="ARBA00022824"/>
    </source>
</evidence>
<evidence type="ECO:0000313" key="12">
    <source>
        <dbReference type="Proteomes" id="UP001212411"/>
    </source>
</evidence>
<dbReference type="SMART" id="SM00320">
    <property type="entry name" value="WD40"/>
    <property type="match status" value="2"/>
</dbReference>
<protein>
    <recommendedName>
        <fullName evidence="10">Guanine nucleotide-exchange factor SEC12</fullName>
    </recommendedName>
</protein>
<accession>A0AAE9W563</accession>
<dbReference type="PANTHER" id="PTHR23284:SF0">
    <property type="entry name" value="PROLACTIN REGULATORY ELEMENT-BINDING PROTEIN"/>
    <property type="match status" value="1"/>
</dbReference>
<proteinExistence type="inferred from homology"/>
<evidence type="ECO:0000256" key="6">
    <source>
        <dbReference type="ARBA" id="ARBA00022892"/>
    </source>
</evidence>
<sequence length="399" mass="45398">MSQLKQLSFPAYAVCWMNKNLLAVGGGGGTTKSGIKNKLQLILYDETEPETGEGLTKIELEKDIELGSNDDAVMSLDYFHNTLIAGINSSPEGSKNKHFRVFESKDGSSKNYEETQQFLLTEFSNDIQYQRLCKYDSHHSVIYVSCTNQKFFVISDSDCSILFEKEDCTVYDVDFGENKFALAVDDRVEIYDWKSFQLVQVLYMPEENAVVRGIGMLNEQNIVAAYYNIRNGQRYTGLVRFDYSPMEQSWVFASMKTLRNAKGVTKFCMDPSSGMIIVATADCKVRFMTLNLTTLSSNTVHHLPITDMRLSPDSEILASVSADGQLCIHYSGKYKQLSTVKLEDPGLLIRFSLMLPFIIGVFYFYMHHLFPGRRMHAIYCFFQLLLDFISRCTIRNSSV</sequence>
<keyword evidence="4 10" id="KW-0677">Repeat</keyword>
<evidence type="ECO:0000256" key="2">
    <source>
        <dbReference type="ARBA" id="ARBA00022574"/>
    </source>
</evidence>
<dbReference type="GO" id="GO:0000139">
    <property type="term" value="C:Golgi membrane"/>
    <property type="evidence" value="ECO:0007669"/>
    <property type="project" value="UniProtKB-SubCell"/>
</dbReference>
<dbReference type="Gene3D" id="2.130.10.10">
    <property type="entry name" value="YVTN repeat-like/Quinoprotein amine dehydrogenase"/>
    <property type="match status" value="1"/>
</dbReference>
<dbReference type="GO" id="GO:0015031">
    <property type="term" value="P:protein transport"/>
    <property type="evidence" value="ECO:0007669"/>
    <property type="project" value="UniProtKB-KW"/>
</dbReference>
<evidence type="ECO:0000256" key="8">
    <source>
        <dbReference type="ARBA" id="ARBA00022989"/>
    </source>
</evidence>
<evidence type="ECO:0000313" key="11">
    <source>
        <dbReference type="EMBL" id="WBW70537.1"/>
    </source>
</evidence>
<keyword evidence="12" id="KW-1185">Reference proteome</keyword>
<dbReference type="InterPro" id="IPR045260">
    <property type="entry name" value="Sec12-like"/>
</dbReference>
<comment type="similarity">
    <text evidence="10">Belongs to the WD repeat SEC12 family.</text>
</comment>
<keyword evidence="2 10" id="KW-0853">WD repeat</keyword>
<dbReference type="PANTHER" id="PTHR23284">
    <property type="entry name" value="PROLACTIN REGULATORY ELEMENT BINDING PROTEIN"/>
    <property type="match status" value="1"/>
</dbReference>
<keyword evidence="9 10" id="KW-0472">Membrane</keyword>
<dbReference type="SUPFAM" id="SSF50978">
    <property type="entry name" value="WD40 repeat-like"/>
    <property type="match status" value="1"/>
</dbReference>
<evidence type="ECO:0000256" key="10">
    <source>
        <dbReference type="RuleBase" id="RU369019"/>
    </source>
</evidence>
<evidence type="ECO:0000256" key="3">
    <source>
        <dbReference type="ARBA" id="ARBA00022692"/>
    </source>
</evidence>
<name>A0AAE9W563_9SCHI</name>
<dbReference type="Pfam" id="PF00400">
    <property type="entry name" value="WD40"/>
    <property type="match status" value="1"/>
</dbReference>
<keyword evidence="7 10" id="KW-0653">Protein transport</keyword>
<evidence type="ECO:0000256" key="9">
    <source>
        <dbReference type="ARBA" id="ARBA00023136"/>
    </source>
</evidence>
<dbReference type="GO" id="GO:0006888">
    <property type="term" value="P:endoplasmic reticulum to Golgi vesicle-mediated transport"/>
    <property type="evidence" value="ECO:0007669"/>
    <property type="project" value="UniProtKB-UniRule"/>
</dbReference>
<dbReference type="Proteomes" id="UP001212411">
    <property type="component" value="Chromosome 1"/>
</dbReference>
<feature type="transmembrane region" description="Helical" evidence="10">
    <location>
        <begin position="347"/>
        <end position="366"/>
    </location>
</feature>
<dbReference type="GeneID" id="80874996"/>
<dbReference type="GO" id="GO:0005789">
    <property type="term" value="C:endoplasmic reticulum membrane"/>
    <property type="evidence" value="ECO:0007669"/>
    <property type="project" value="UniProtKB-SubCell"/>
</dbReference>
<comment type="function">
    <text evidence="10">Guanine nucleotide-exchange factor (GEF) required for the formation or budding of transport vesicles from the ER.</text>
</comment>
<keyword evidence="3 10" id="KW-0812">Transmembrane</keyword>
<dbReference type="InterPro" id="IPR015943">
    <property type="entry name" value="WD40/YVTN_repeat-like_dom_sf"/>
</dbReference>
<keyword evidence="5 10" id="KW-0256">Endoplasmic reticulum</keyword>
<keyword evidence="6" id="KW-0931">ER-Golgi transport</keyword>
<dbReference type="AlphaFoldDB" id="A0AAE9W563"/>
<dbReference type="EMBL" id="CP115611">
    <property type="protein sequence ID" value="WBW70537.1"/>
    <property type="molecule type" value="Genomic_DNA"/>
</dbReference>
<comment type="subcellular location">
    <subcellularLocation>
        <location evidence="10">Endoplasmic reticulum membrane</location>
        <topology evidence="10">Single-pass type II membrane protein</topology>
    </subcellularLocation>
    <subcellularLocation>
        <location evidence="10">Golgi apparatus membrane</location>
        <topology evidence="10">Single-pass type II membrane protein</topology>
    </subcellularLocation>
</comment>
<reference evidence="11 12" key="1">
    <citation type="journal article" date="2023" name="G3 (Bethesda)">
        <title>A high-quality reference genome for the fission yeast Schizosaccharomyces osmophilus.</title>
        <authorList>
            <person name="Jia G.S."/>
            <person name="Zhang W.C."/>
            <person name="Liang Y."/>
            <person name="Liu X.H."/>
            <person name="Rhind N."/>
            <person name="Pidoux A."/>
            <person name="Brysch-Herzberg M."/>
            <person name="Du L.L."/>
        </authorList>
    </citation>
    <scope>NUCLEOTIDE SEQUENCE [LARGE SCALE GENOMIC DNA]</scope>
    <source>
        <strain evidence="11 12">CBS 15793</strain>
    </source>
</reference>
<dbReference type="GO" id="GO:0005085">
    <property type="term" value="F:guanyl-nucleotide exchange factor activity"/>
    <property type="evidence" value="ECO:0007669"/>
    <property type="project" value="InterPro"/>
</dbReference>
<keyword evidence="1 10" id="KW-0813">Transport</keyword>
<organism evidence="11 12">
    <name type="scientific">Schizosaccharomyces osmophilus</name>
    <dbReference type="NCBI Taxonomy" id="2545709"/>
    <lineage>
        <taxon>Eukaryota</taxon>
        <taxon>Fungi</taxon>
        <taxon>Dikarya</taxon>
        <taxon>Ascomycota</taxon>
        <taxon>Taphrinomycotina</taxon>
        <taxon>Schizosaccharomycetes</taxon>
        <taxon>Schizosaccharomycetales</taxon>
        <taxon>Schizosaccharomycetaceae</taxon>
        <taxon>Schizosaccharomyces</taxon>
    </lineage>
</organism>
<dbReference type="InterPro" id="IPR001680">
    <property type="entry name" value="WD40_rpt"/>
</dbReference>
<dbReference type="GO" id="GO:0003400">
    <property type="term" value="P:regulation of COPII vesicle coating"/>
    <property type="evidence" value="ECO:0007669"/>
    <property type="project" value="UniProtKB-UniRule"/>
</dbReference>
<dbReference type="RefSeq" id="XP_056034780.1">
    <property type="nucleotide sequence ID" value="XM_056180307.1"/>
</dbReference>
<evidence type="ECO:0000256" key="4">
    <source>
        <dbReference type="ARBA" id="ARBA00022737"/>
    </source>
</evidence>